<dbReference type="PANTHER" id="PTHR46211:SF1">
    <property type="entry name" value="GLYCEROPHOSPHODIESTER PHOSPHODIESTERASE, CYTOPLASMIC"/>
    <property type="match status" value="1"/>
</dbReference>
<evidence type="ECO:0000313" key="3">
    <source>
        <dbReference type="EMBL" id="KAA2377660.1"/>
    </source>
</evidence>
<evidence type="ECO:0000313" key="4">
    <source>
        <dbReference type="Proteomes" id="UP000322658"/>
    </source>
</evidence>
<name>A0A5B3GW11_9BACT</name>
<dbReference type="PROSITE" id="PS51704">
    <property type="entry name" value="GP_PDE"/>
    <property type="match status" value="1"/>
</dbReference>
<organism evidence="3 4">
    <name type="scientific">Alistipes shahii</name>
    <dbReference type="NCBI Taxonomy" id="328814"/>
    <lineage>
        <taxon>Bacteria</taxon>
        <taxon>Pseudomonadati</taxon>
        <taxon>Bacteroidota</taxon>
        <taxon>Bacteroidia</taxon>
        <taxon>Bacteroidales</taxon>
        <taxon>Rikenellaceae</taxon>
        <taxon>Alistipes</taxon>
    </lineage>
</organism>
<feature type="chain" id="PRO_5022884631" evidence="1">
    <location>
        <begin position="26"/>
        <end position="280"/>
    </location>
</feature>
<dbReference type="GO" id="GO:0006629">
    <property type="term" value="P:lipid metabolic process"/>
    <property type="evidence" value="ECO:0007669"/>
    <property type="project" value="InterPro"/>
</dbReference>
<evidence type="ECO:0000256" key="1">
    <source>
        <dbReference type="SAM" id="SignalP"/>
    </source>
</evidence>
<dbReference type="PANTHER" id="PTHR46211">
    <property type="entry name" value="GLYCEROPHOSPHORYL DIESTER PHOSPHODIESTERASE"/>
    <property type="match status" value="1"/>
</dbReference>
<protein>
    <submittedName>
        <fullName evidence="3">Glycerophosphodiester phosphodiesterase</fullName>
    </submittedName>
</protein>
<dbReference type="InterPro" id="IPR030395">
    <property type="entry name" value="GP_PDE_dom"/>
</dbReference>
<dbReference type="SUPFAM" id="SSF51695">
    <property type="entry name" value="PLC-like phosphodiesterases"/>
    <property type="match status" value="1"/>
</dbReference>
<dbReference type="Pfam" id="PF03009">
    <property type="entry name" value="GDPD"/>
    <property type="match status" value="1"/>
</dbReference>
<dbReference type="AlphaFoldDB" id="A0A5B3GW11"/>
<comment type="caution">
    <text evidence="3">The sequence shown here is derived from an EMBL/GenBank/DDBJ whole genome shotgun (WGS) entry which is preliminary data.</text>
</comment>
<proteinExistence type="predicted"/>
<feature type="domain" description="GP-PDE" evidence="2">
    <location>
        <begin position="30"/>
        <end position="262"/>
    </location>
</feature>
<reference evidence="3 4" key="1">
    <citation type="journal article" date="2019" name="Nat. Med.">
        <title>A library of human gut bacterial isolates paired with longitudinal multiomics data enables mechanistic microbiome research.</title>
        <authorList>
            <person name="Poyet M."/>
            <person name="Groussin M."/>
            <person name="Gibbons S.M."/>
            <person name="Avila-Pacheco J."/>
            <person name="Jiang X."/>
            <person name="Kearney S.M."/>
            <person name="Perrotta A.R."/>
            <person name="Berdy B."/>
            <person name="Zhao S."/>
            <person name="Lieberman T.D."/>
            <person name="Swanson P.K."/>
            <person name="Smith M."/>
            <person name="Roesemann S."/>
            <person name="Alexander J.E."/>
            <person name="Rich S.A."/>
            <person name="Livny J."/>
            <person name="Vlamakis H."/>
            <person name="Clish C."/>
            <person name="Bullock K."/>
            <person name="Deik A."/>
            <person name="Scott J."/>
            <person name="Pierce K.A."/>
            <person name="Xavier R.J."/>
            <person name="Alm E.J."/>
        </authorList>
    </citation>
    <scope>NUCLEOTIDE SEQUENCE [LARGE SCALE GENOMIC DNA]</scope>
    <source>
        <strain evidence="3 4">BIOML-A1</strain>
    </source>
</reference>
<dbReference type="GO" id="GO:0008081">
    <property type="term" value="F:phosphoric diester hydrolase activity"/>
    <property type="evidence" value="ECO:0007669"/>
    <property type="project" value="InterPro"/>
</dbReference>
<dbReference type="EMBL" id="VVXJ01000003">
    <property type="protein sequence ID" value="KAA2377660.1"/>
    <property type="molecule type" value="Genomic_DNA"/>
</dbReference>
<dbReference type="Proteomes" id="UP000322658">
    <property type="component" value="Unassembled WGS sequence"/>
</dbReference>
<accession>A0A5B3GW11</accession>
<sequence>MKTASIAKTLLSVAFAAATVTFVQAQPKESAIVAHRGYWNCKEGGYARNSLAALESAQKAGFWGSEFDVNMTSDGELLIFHDAHIDGKRIDQTPYAEFKDYRLENGEPIPTLDQYLAQAKKYPKTVLVFEMKWHSTDEIENRAIALSIEKLKKYKLFSPKHVIFISFSPNASRVLAQSAPGFTVQYLGSDRRPAQAAEMGMNGVDTWFKTLLDDATWYPEARKLGMSINTWTVNDPAQMETLFKMGVDQLTTDNPMQAREVLEKIGMREVVAGKKVKIKK</sequence>
<dbReference type="Gene3D" id="3.20.20.190">
    <property type="entry name" value="Phosphatidylinositol (PI) phosphodiesterase"/>
    <property type="match status" value="1"/>
</dbReference>
<evidence type="ECO:0000259" key="2">
    <source>
        <dbReference type="PROSITE" id="PS51704"/>
    </source>
</evidence>
<feature type="signal peptide" evidence="1">
    <location>
        <begin position="1"/>
        <end position="25"/>
    </location>
</feature>
<gene>
    <name evidence="3" type="ORF">F2Y07_01890</name>
</gene>
<dbReference type="RefSeq" id="WP_149885765.1">
    <property type="nucleotide sequence ID" value="NZ_CATVWL010000031.1"/>
</dbReference>
<dbReference type="InterPro" id="IPR017946">
    <property type="entry name" value="PLC-like_Pdiesterase_TIM-brl"/>
</dbReference>
<keyword evidence="1" id="KW-0732">Signal</keyword>